<dbReference type="RefSeq" id="WP_338535396.1">
    <property type="nucleotide sequence ID" value="NZ_AP028654.1"/>
</dbReference>
<dbReference type="Proteomes" id="UP001321786">
    <property type="component" value="Chromosome"/>
</dbReference>
<organism evidence="2 3">
    <name type="scientific">Helicovermis profundi</name>
    <dbReference type="NCBI Taxonomy" id="3065157"/>
    <lineage>
        <taxon>Bacteria</taxon>
        <taxon>Bacillati</taxon>
        <taxon>Bacillota</taxon>
        <taxon>Clostridia</taxon>
        <taxon>Helicovermis</taxon>
    </lineage>
</organism>
<dbReference type="KEGG" id="hprf:HLPR_21130"/>
<dbReference type="AlphaFoldDB" id="A0AAU9EAG4"/>
<evidence type="ECO:0000256" key="1">
    <source>
        <dbReference type="SAM" id="Coils"/>
    </source>
</evidence>
<feature type="coiled-coil region" evidence="1">
    <location>
        <begin position="20"/>
        <end position="47"/>
    </location>
</feature>
<proteinExistence type="predicted"/>
<evidence type="ECO:0000313" key="2">
    <source>
        <dbReference type="EMBL" id="BEP29782.1"/>
    </source>
</evidence>
<keyword evidence="1" id="KW-0175">Coiled coil</keyword>
<protein>
    <submittedName>
        <fullName evidence="2">Uncharacterized protein</fullName>
    </submittedName>
</protein>
<accession>A0AAU9EAG4</accession>
<name>A0AAU9EAG4_9FIRM</name>
<reference evidence="2 3" key="1">
    <citation type="submission" date="2023-08" db="EMBL/GenBank/DDBJ databases">
        <title>Helicovermis profunda gen. nov., sp. nov., a novel mesophilic, fermentative bacterium within the Bacillota from a deep-sea hydrothermal vent chimney.</title>
        <authorList>
            <person name="Miyazaki U."/>
            <person name="Mizutani D."/>
            <person name="Hashimoto Y."/>
            <person name="Tame A."/>
            <person name="Sawayama S."/>
            <person name="Miyazaki J."/>
            <person name="Takai K."/>
            <person name="Nakagawa S."/>
        </authorList>
    </citation>
    <scope>NUCLEOTIDE SEQUENCE [LARGE SCALE GENOMIC DNA]</scope>
    <source>
        <strain evidence="2 3">S502</strain>
    </source>
</reference>
<sequence length="127" mass="15228">MLIILFALLITSILGYIIETVKMKIELENAEHLNLELKDELKDMIFDKHVVDIFLIDSLRTMINSKFLNNHKIDKFKIYRLNNYKIRFIYRINNTIQTMDLYIDDCSYSIKNIAKYYIENNSKKIIV</sequence>
<dbReference type="EMBL" id="AP028654">
    <property type="protein sequence ID" value="BEP29782.1"/>
    <property type="molecule type" value="Genomic_DNA"/>
</dbReference>
<keyword evidence="3" id="KW-1185">Reference proteome</keyword>
<evidence type="ECO:0000313" key="3">
    <source>
        <dbReference type="Proteomes" id="UP001321786"/>
    </source>
</evidence>
<gene>
    <name evidence="2" type="ORF">HLPR_21130</name>
</gene>